<dbReference type="EMBL" id="ML978127">
    <property type="protein sequence ID" value="KAF2097824.1"/>
    <property type="molecule type" value="Genomic_DNA"/>
</dbReference>
<comment type="function">
    <text evidence="5">Catalyzes the interconversion between the alpha and beta anomers from at least three hexose 6-phosphate sugars (Glc6P, Gal6P, and Man6P).</text>
</comment>
<dbReference type="InterPro" id="IPR014718">
    <property type="entry name" value="GH-type_carb-bd"/>
</dbReference>
<dbReference type="InterPro" id="IPR025532">
    <property type="entry name" value="G6P_1-epimerase"/>
</dbReference>
<feature type="region of interest" description="Disordered" evidence="8">
    <location>
        <begin position="1"/>
        <end position="29"/>
    </location>
</feature>
<keyword evidence="10" id="KW-1185">Reference proteome</keyword>
<comment type="similarity">
    <text evidence="2 5">Belongs to the glucose-6-phosphate 1-epimerase family.</text>
</comment>
<dbReference type="GO" id="GO:0047938">
    <property type="term" value="F:glucose-6-phosphate 1-epimerase activity"/>
    <property type="evidence" value="ECO:0007669"/>
    <property type="project" value="UniProtKB-UniRule"/>
</dbReference>
<evidence type="ECO:0000256" key="6">
    <source>
        <dbReference type="PIRSR" id="PIRSR016020-1"/>
    </source>
</evidence>
<comment type="catalytic activity">
    <reaction evidence="1">
        <text>alpha-D-glucose 6-phosphate = beta-D-glucose 6-phosphate</text>
        <dbReference type="Rhea" id="RHEA:16249"/>
        <dbReference type="ChEBI" id="CHEBI:58225"/>
        <dbReference type="ChEBI" id="CHEBI:58247"/>
        <dbReference type="EC" id="5.1.3.15"/>
    </reaction>
</comment>
<feature type="active site" evidence="6">
    <location>
        <position position="192"/>
    </location>
</feature>
<name>A0A9P4M9I5_9PEZI</name>
<feature type="binding site" evidence="7">
    <location>
        <position position="103"/>
    </location>
    <ligand>
        <name>substrate</name>
    </ligand>
</feature>
<dbReference type="Pfam" id="PF01263">
    <property type="entry name" value="Aldose_epim"/>
    <property type="match status" value="1"/>
</dbReference>
<dbReference type="Gene3D" id="2.70.98.10">
    <property type="match status" value="1"/>
</dbReference>
<evidence type="ECO:0000256" key="4">
    <source>
        <dbReference type="ARBA" id="ARBA00023235"/>
    </source>
</evidence>
<dbReference type="PANTHER" id="PTHR11122:SF13">
    <property type="entry name" value="GLUCOSE-6-PHOSPHATE 1-EPIMERASE"/>
    <property type="match status" value="1"/>
</dbReference>
<evidence type="ECO:0000256" key="8">
    <source>
        <dbReference type="SAM" id="MobiDB-lite"/>
    </source>
</evidence>
<evidence type="ECO:0000256" key="5">
    <source>
        <dbReference type="PIRNR" id="PIRNR016020"/>
    </source>
</evidence>
<keyword evidence="4 5" id="KW-0413">Isomerase</keyword>
<dbReference type="Proteomes" id="UP000799772">
    <property type="component" value="Unassembled WGS sequence"/>
</dbReference>
<dbReference type="OrthoDB" id="1659429at2759"/>
<dbReference type="InterPro" id="IPR011013">
    <property type="entry name" value="Gal_mutarotase_sf_dom"/>
</dbReference>
<dbReference type="GO" id="GO:0005737">
    <property type="term" value="C:cytoplasm"/>
    <property type="evidence" value="ECO:0007669"/>
    <property type="project" value="TreeGrafter"/>
</dbReference>
<reference evidence="9" key="1">
    <citation type="journal article" date="2020" name="Stud. Mycol.">
        <title>101 Dothideomycetes genomes: a test case for predicting lifestyles and emergence of pathogens.</title>
        <authorList>
            <person name="Haridas S."/>
            <person name="Albert R."/>
            <person name="Binder M."/>
            <person name="Bloem J."/>
            <person name="Labutti K."/>
            <person name="Salamov A."/>
            <person name="Andreopoulos B."/>
            <person name="Baker S."/>
            <person name="Barry K."/>
            <person name="Bills G."/>
            <person name="Bluhm B."/>
            <person name="Cannon C."/>
            <person name="Castanera R."/>
            <person name="Culley D."/>
            <person name="Daum C."/>
            <person name="Ezra D."/>
            <person name="Gonzalez J."/>
            <person name="Henrissat B."/>
            <person name="Kuo A."/>
            <person name="Liang C."/>
            <person name="Lipzen A."/>
            <person name="Lutzoni F."/>
            <person name="Magnuson J."/>
            <person name="Mondo S."/>
            <person name="Nolan M."/>
            <person name="Ohm R."/>
            <person name="Pangilinan J."/>
            <person name="Park H.-J."/>
            <person name="Ramirez L."/>
            <person name="Alfaro M."/>
            <person name="Sun H."/>
            <person name="Tritt A."/>
            <person name="Yoshinaga Y."/>
            <person name="Zwiers L.-H."/>
            <person name="Turgeon B."/>
            <person name="Goodwin S."/>
            <person name="Spatafora J."/>
            <person name="Crous P."/>
            <person name="Grigoriev I."/>
        </authorList>
    </citation>
    <scope>NUCLEOTIDE SEQUENCE</scope>
    <source>
        <strain evidence="9">CBS 133067</strain>
    </source>
</reference>
<comment type="caution">
    <text evidence="9">The sequence shown here is derived from an EMBL/GenBank/DDBJ whole genome shotgun (WGS) entry which is preliminary data.</text>
</comment>
<feature type="binding site" evidence="7">
    <location>
        <position position="108"/>
    </location>
    <ligand>
        <name>substrate</name>
    </ligand>
</feature>
<dbReference type="PANTHER" id="PTHR11122">
    <property type="entry name" value="APOSPORY-ASSOCIATED PROTEIN C-RELATED"/>
    <property type="match status" value="1"/>
</dbReference>
<dbReference type="GO" id="GO:0030246">
    <property type="term" value="F:carbohydrate binding"/>
    <property type="evidence" value="ECO:0007669"/>
    <property type="project" value="UniProtKB-UniRule"/>
</dbReference>
<dbReference type="EC" id="5.1.3.15" evidence="3 5"/>
<dbReference type="PIRSF" id="PIRSF016020">
    <property type="entry name" value="PHexose_mutarotase"/>
    <property type="match status" value="1"/>
</dbReference>
<evidence type="ECO:0000256" key="2">
    <source>
        <dbReference type="ARBA" id="ARBA00005866"/>
    </source>
</evidence>
<dbReference type="AlphaFoldDB" id="A0A9P4M9I5"/>
<feature type="active site" evidence="6">
    <location>
        <position position="297"/>
    </location>
</feature>
<evidence type="ECO:0000313" key="9">
    <source>
        <dbReference type="EMBL" id="KAF2097824.1"/>
    </source>
</evidence>
<dbReference type="CDD" id="cd09020">
    <property type="entry name" value="D-hex-6-P-epi_like"/>
    <property type="match status" value="1"/>
</dbReference>
<dbReference type="SUPFAM" id="SSF74650">
    <property type="entry name" value="Galactose mutarotase-like"/>
    <property type="match status" value="1"/>
</dbReference>
<accession>A0A9P4M9I5</accession>
<evidence type="ECO:0000256" key="1">
    <source>
        <dbReference type="ARBA" id="ARBA00001096"/>
    </source>
</evidence>
<organism evidence="9 10">
    <name type="scientific">Rhizodiscina lignyota</name>
    <dbReference type="NCBI Taxonomy" id="1504668"/>
    <lineage>
        <taxon>Eukaryota</taxon>
        <taxon>Fungi</taxon>
        <taxon>Dikarya</taxon>
        <taxon>Ascomycota</taxon>
        <taxon>Pezizomycotina</taxon>
        <taxon>Dothideomycetes</taxon>
        <taxon>Pleosporomycetidae</taxon>
        <taxon>Aulographales</taxon>
        <taxon>Rhizodiscinaceae</taxon>
        <taxon>Rhizodiscina</taxon>
    </lineage>
</organism>
<evidence type="ECO:0000256" key="7">
    <source>
        <dbReference type="PIRSR" id="PIRSR016020-2"/>
    </source>
</evidence>
<sequence>MVDRPNKPSAISPVGSAAAPQPSVDISSDNSRITARLPTGESVEVLLYGATVISWKNGNGAENLWLSEKAVLDGSKAVRGGIPVVFPVFGPPPKDHATSALPQHGFARNNRWEYLGKSSSESAPLSKSGAGDDTVKLDFGLYSSALPEDARKKWPYDFGLVYSVTLGREGLQTMMNVRNEGKEPFEFQVLMHTYLKVSDISKTTITGLLSAPYIDKVLNATAHTESNHAISITGEVDRVYHSLKQSTTSVLEDGKPRYDVVRDNLDDTVLWNPWTEKAAGMGDFYPKDGFKHMVCVEVGAVNSWTKLDGGESWEGGQLIKSLL</sequence>
<proteinExistence type="inferred from homology"/>
<gene>
    <name evidence="9" type="ORF">NA57DRAFT_40385</name>
</gene>
<feature type="binding site" evidence="7">
    <location>
        <position position="79"/>
    </location>
    <ligand>
        <name>substrate</name>
    </ligand>
</feature>
<dbReference type="InterPro" id="IPR008183">
    <property type="entry name" value="Aldose_1/G6P_1-epimerase"/>
</dbReference>
<evidence type="ECO:0000313" key="10">
    <source>
        <dbReference type="Proteomes" id="UP000799772"/>
    </source>
</evidence>
<protein>
    <recommendedName>
        <fullName evidence="3 5">Glucose-6-phosphate 1-epimerase</fullName>
        <ecNumber evidence="3 5">5.1.3.15</ecNumber>
    </recommendedName>
</protein>
<evidence type="ECO:0000256" key="3">
    <source>
        <dbReference type="ARBA" id="ARBA00012083"/>
    </source>
</evidence>
<dbReference type="GO" id="GO:0005975">
    <property type="term" value="P:carbohydrate metabolic process"/>
    <property type="evidence" value="ECO:0007669"/>
    <property type="project" value="InterPro"/>
</dbReference>